<dbReference type="PRINTS" id="PR00164">
    <property type="entry name" value="ABC2TRNSPORT"/>
</dbReference>
<keyword evidence="7 8" id="KW-0472">Membrane</keyword>
<accession>A0A9D8KDI3</accession>
<evidence type="ECO:0000256" key="2">
    <source>
        <dbReference type="ARBA" id="ARBA00007783"/>
    </source>
</evidence>
<dbReference type="PANTHER" id="PTHR30294:SF29">
    <property type="entry name" value="MULTIDRUG ABC TRANSPORTER PERMEASE YBHS-RELATED"/>
    <property type="match status" value="1"/>
</dbReference>
<keyword evidence="6 8" id="KW-1133">Transmembrane helix</keyword>
<reference evidence="10" key="1">
    <citation type="journal article" date="2021" name="Environ. Microbiol.">
        <title>Genomic characterization of three novel Desulfobacterota classes expand the metabolic and phylogenetic diversity of the phylum.</title>
        <authorList>
            <person name="Murphy C.L."/>
            <person name="Biggerstaff J."/>
            <person name="Eichhorn A."/>
            <person name="Ewing E."/>
            <person name="Shahan R."/>
            <person name="Soriano D."/>
            <person name="Stewart S."/>
            <person name="VanMol K."/>
            <person name="Walker R."/>
            <person name="Walters P."/>
            <person name="Elshahed M.S."/>
            <person name="Youssef N.H."/>
        </authorList>
    </citation>
    <scope>NUCLEOTIDE SEQUENCE</scope>
    <source>
        <strain evidence="10">Zod_Metabat.24</strain>
    </source>
</reference>
<evidence type="ECO:0000256" key="1">
    <source>
        <dbReference type="ARBA" id="ARBA00004651"/>
    </source>
</evidence>
<reference evidence="10" key="2">
    <citation type="submission" date="2021-01" db="EMBL/GenBank/DDBJ databases">
        <authorList>
            <person name="Hahn C.R."/>
            <person name="Youssef N.H."/>
            <person name="Elshahed M."/>
        </authorList>
    </citation>
    <scope>NUCLEOTIDE SEQUENCE</scope>
    <source>
        <strain evidence="10">Zod_Metabat.24</strain>
    </source>
</reference>
<keyword evidence="4 8" id="KW-1003">Cell membrane</keyword>
<comment type="caution">
    <text evidence="8">Lacks conserved residue(s) required for the propagation of feature annotation.</text>
</comment>
<comment type="caution">
    <text evidence="10">The sequence shown here is derived from an EMBL/GenBank/DDBJ whole genome shotgun (WGS) entry which is preliminary data.</text>
</comment>
<dbReference type="InterPro" id="IPR051449">
    <property type="entry name" value="ABC-2_transporter_component"/>
</dbReference>
<proteinExistence type="inferred from homology"/>
<dbReference type="Proteomes" id="UP000809273">
    <property type="component" value="Unassembled WGS sequence"/>
</dbReference>
<protein>
    <recommendedName>
        <fullName evidence="8">Transport permease protein</fullName>
    </recommendedName>
</protein>
<name>A0A9D8KDI3_9DELT</name>
<evidence type="ECO:0000259" key="9">
    <source>
        <dbReference type="PROSITE" id="PS51012"/>
    </source>
</evidence>
<feature type="domain" description="ABC transmembrane type-2" evidence="9">
    <location>
        <begin position="156"/>
        <end position="388"/>
    </location>
</feature>
<keyword evidence="3 8" id="KW-0813">Transport</keyword>
<evidence type="ECO:0000313" key="10">
    <source>
        <dbReference type="EMBL" id="MBN1573085.1"/>
    </source>
</evidence>
<dbReference type="EMBL" id="JAFGIX010000038">
    <property type="protein sequence ID" value="MBN1573085.1"/>
    <property type="molecule type" value="Genomic_DNA"/>
</dbReference>
<evidence type="ECO:0000256" key="7">
    <source>
        <dbReference type="ARBA" id="ARBA00023136"/>
    </source>
</evidence>
<dbReference type="GO" id="GO:0043190">
    <property type="term" value="C:ATP-binding cassette (ABC) transporter complex"/>
    <property type="evidence" value="ECO:0007669"/>
    <property type="project" value="InterPro"/>
</dbReference>
<comment type="similarity">
    <text evidence="2 8">Belongs to the ABC-2 integral membrane protein family.</text>
</comment>
<evidence type="ECO:0000256" key="6">
    <source>
        <dbReference type="ARBA" id="ARBA00022989"/>
    </source>
</evidence>
<gene>
    <name evidence="10" type="ORF">JW984_07815</name>
</gene>
<dbReference type="PANTHER" id="PTHR30294">
    <property type="entry name" value="MEMBRANE COMPONENT OF ABC TRANSPORTER YHHJ-RELATED"/>
    <property type="match status" value="1"/>
</dbReference>
<feature type="transmembrane region" description="Helical" evidence="8">
    <location>
        <begin position="367"/>
        <end position="386"/>
    </location>
</feature>
<feature type="transmembrane region" description="Helical" evidence="8">
    <location>
        <begin position="245"/>
        <end position="269"/>
    </location>
</feature>
<feature type="transmembrane region" description="Helical" evidence="8">
    <location>
        <begin position="275"/>
        <end position="299"/>
    </location>
</feature>
<organism evidence="10 11">
    <name type="scientific">Candidatus Zymogenus saltonus</name>
    <dbReference type="NCBI Taxonomy" id="2844893"/>
    <lineage>
        <taxon>Bacteria</taxon>
        <taxon>Deltaproteobacteria</taxon>
        <taxon>Candidatus Zymogenia</taxon>
        <taxon>Candidatus Zymogeniales</taxon>
        <taxon>Candidatus Zymogenaceae</taxon>
        <taxon>Candidatus Zymogenus</taxon>
    </lineage>
</organism>
<dbReference type="PROSITE" id="PS51012">
    <property type="entry name" value="ABC_TM2"/>
    <property type="match status" value="1"/>
</dbReference>
<dbReference type="Pfam" id="PF12698">
    <property type="entry name" value="ABC2_membrane_3"/>
    <property type="match status" value="1"/>
</dbReference>
<evidence type="ECO:0000256" key="5">
    <source>
        <dbReference type="ARBA" id="ARBA00022692"/>
    </source>
</evidence>
<dbReference type="InterPro" id="IPR047817">
    <property type="entry name" value="ABC2_TM_bact-type"/>
</dbReference>
<evidence type="ECO:0000256" key="8">
    <source>
        <dbReference type="RuleBase" id="RU361157"/>
    </source>
</evidence>
<keyword evidence="5 8" id="KW-0812">Transmembrane</keyword>
<dbReference type="InterPro" id="IPR000412">
    <property type="entry name" value="ABC_2_transport"/>
</dbReference>
<comment type="subcellular location">
    <subcellularLocation>
        <location evidence="1 8">Cell membrane</location>
        <topology evidence="1 8">Multi-pass membrane protein</topology>
    </subcellularLocation>
</comment>
<dbReference type="GO" id="GO:0140359">
    <property type="term" value="F:ABC-type transporter activity"/>
    <property type="evidence" value="ECO:0007669"/>
    <property type="project" value="InterPro"/>
</dbReference>
<feature type="transmembrane region" description="Helical" evidence="8">
    <location>
        <begin position="196"/>
        <end position="219"/>
    </location>
</feature>
<evidence type="ECO:0000313" key="11">
    <source>
        <dbReference type="Proteomes" id="UP000809273"/>
    </source>
</evidence>
<dbReference type="InterPro" id="IPR013525">
    <property type="entry name" value="ABC2_TM"/>
</dbReference>
<feature type="transmembrane region" description="Helical" evidence="8">
    <location>
        <begin position="311"/>
        <end position="334"/>
    </location>
</feature>
<evidence type="ECO:0000256" key="4">
    <source>
        <dbReference type="ARBA" id="ARBA00022475"/>
    </source>
</evidence>
<dbReference type="Gene3D" id="3.40.1710.10">
    <property type="entry name" value="abc type-2 transporter like domain"/>
    <property type="match status" value="1"/>
</dbReference>
<dbReference type="AlphaFoldDB" id="A0A9D8KDI3"/>
<evidence type="ECO:0000256" key="3">
    <source>
        <dbReference type="ARBA" id="ARBA00022448"/>
    </source>
</evidence>
<sequence length="390" mass="43781">MFRAINGAFAERIKYILKKELTQIFRDKRMRAIIFIPPILQLIVLGYAASTDVRHISTAVLDADRTEISRQFIKEFDSGIYFDVTHYLSSPKEADPLIDRGEVSTFIYIKKGFGESIKAGKSAGALIIVDGTDSSTASVVLNYVNRIVASYLDKMLKEKSAMLRGMTTEDGAPIMFSTVSLDERTWYNEDLKSRNFYIPGIFGLLLVLIGVMLTSMAIVKEREVGTLEQIIVTPIRSYELIIGKLLPFTIIGYIDVVLILLVAVFWFRVPFEGSVIFLFGATAFFLLPALGIGLFISTISATQQEAMMSTFLFLFPAMMLSGFVFPIESMPWIIRVLTYLNPLRYMMTILRGIFLKGTGPAEHMFDLLGLLLLGILVIGLSSVRFTKRMK</sequence>